<protein>
    <submittedName>
        <fullName evidence="2">Uncharacterized protein</fullName>
    </submittedName>
</protein>
<dbReference type="EMBL" id="LN483124">
    <property type="protein sequence ID" value="CED82361.1"/>
    <property type="molecule type" value="Genomic_DNA"/>
</dbReference>
<feature type="compositionally biased region" description="Polar residues" evidence="1">
    <location>
        <begin position="190"/>
        <end position="205"/>
    </location>
</feature>
<feature type="compositionally biased region" description="Polar residues" evidence="1">
    <location>
        <begin position="330"/>
        <end position="340"/>
    </location>
</feature>
<evidence type="ECO:0000313" key="2">
    <source>
        <dbReference type="EMBL" id="CED82361.1"/>
    </source>
</evidence>
<proteinExistence type="predicted"/>
<feature type="compositionally biased region" description="Polar residues" evidence="1">
    <location>
        <begin position="481"/>
        <end position="501"/>
    </location>
</feature>
<organism evidence="2">
    <name type="scientific">Phaffia rhodozyma</name>
    <name type="common">Yeast</name>
    <name type="synonym">Xanthophyllomyces dendrorhous</name>
    <dbReference type="NCBI Taxonomy" id="264483"/>
    <lineage>
        <taxon>Eukaryota</taxon>
        <taxon>Fungi</taxon>
        <taxon>Dikarya</taxon>
        <taxon>Basidiomycota</taxon>
        <taxon>Agaricomycotina</taxon>
        <taxon>Tremellomycetes</taxon>
        <taxon>Cystofilobasidiales</taxon>
        <taxon>Mrakiaceae</taxon>
        <taxon>Phaffia</taxon>
    </lineage>
</organism>
<feature type="compositionally biased region" description="Polar residues" evidence="1">
    <location>
        <begin position="171"/>
        <end position="183"/>
    </location>
</feature>
<feature type="compositionally biased region" description="Polar residues" evidence="1">
    <location>
        <begin position="126"/>
        <end position="137"/>
    </location>
</feature>
<name>A0A0F7SLT7_PHARH</name>
<reference evidence="2" key="1">
    <citation type="submission" date="2014-08" db="EMBL/GenBank/DDBJ databases">
        <authorList>
            <person name="Sharma Rahul"/>
            <person name="Thines Marco"/>
        </authorList>
    </citation>
    <scope>NUCLEOTIDE SEQUENCE</scope>
</reference>
<feature type="compositionally biased region" description="Polar residues" evidence="1">
    <location>
        <begin position="221"/>
        <end position="239"/>
    </location>
</feature>
<feature type="compositionally biased region" description="Polar residues" evidence="1">
    <location>
        <begin position="447"/>
        <end position="474"/>
    </location>
</feature>
<feature type="compositionally biased region" description="Basic and acidic residues" evidence="1">
    <location>
        <begin position="361"/>
        <end position="385"/>
    </location>
</feature>
<evidence type="ECO:0000256" key="1">
    <source>
        <dbReference type="SAM" id="MobiDB-lite"/>
    </source>
</evidence>
<sequence length="536" mass="57599">MAFVLSEMNDPWGEEEPRSELMIKDEIAPFQILSRDLISATGHLEPFTEKELARQARNGHLPDGVGILNGIGSEEDLSETLYGSERSEAAQTGFVGRLSTETHGYMRPTGQRQDGSVQNERKRVMSGTTGQQSSSIPRRSVDRARQSKPTVQTNMIPTQNVQDRDGPSPAQPTRSKSIGSSPITPKGSIVRTNSQTPIKTSQTGVTPSSSRTSPPNTTTTKNRQNSRSRVSPPTNSADPSSKRRPAKSGSISRQAQPDSGSPMTPDGSYRLSMFDEFSVPPSSSSPPTKNELRNWDEVVIPTVRKNLKINPLSEWQDPLPISPSHRRLAQISQVSQTESGTPADGPARKEESFDLIEMNDFVDRPINDGTDRGTEQASRPSDHKALPYPPLSSSPSPLTRATTTTTTAVDPIPPAQMTPALDSLGATIGNDGSVSLNRQRERVESLSHMNGSQPYRSSSSDQVPSTQAQAQNREGQYVIRSGQNVASNTTSGEIGTKQPEQSIDRSTGKGGGKGGGRSRGGGDEEVKGGCAACAIM</sequence>
<feature type="compositionally biased region" description="Polar residues" evidence="1">
    <location>
        <begin position="249"/>
        <end position="262"/>
    </location>
</feature>
<feature type="compositionally biased region" description="Gly residues" evidence="1">
    <location>
        <begin position="508"/>
        <end position="519"/>
    </location>
</feature>
<feature type="region of interest" description="Disordered" evidence="1">
    <location>
        <begin position="312"/>
        <end position="529"/>
    </location>
</feature>
<dbReference type="AlphaFoldDB" id="A0A0F7SLT7"/>
<feature type="compositionally biased region" description="Low complexity" evidence="1">
    <location>
        <begin position="206"/>
        <end position="220"/>
    </location>
</feature>
<accession>A0A0F7SLT7</accession>
<feature type="compositionally biased region" description="Low complexity" evidence="1">
    <location>
        <begin position="393"/>
        <end position="410"/>
    </location>
</feature>
<feature type="compositionally biased region" description="Polar residues" evidence="1">
    <location>
        <begin position="147"/>
        <end position="161"/>
    </location>
</feature>
<feature type="region of interest" description="Disordered" evidence="1">
    <location>
        <begin position="101"/>
        <end position="295"/>
    </location>
</feature>